<keyword evidence="2" id="KW-1185">Reference proteome</keyword>
<gene>
    <name evidence="1" type="ORF">LTRI10_LOCUS38940</name>
</gene>
<dbReference type="EMBL" id="OZ034820">
    <property type="protein sequence ID" value="CAL1398722.1"/>
    <property type="molecule type" value="Genomic_DNA"/>
</dbReference>
<reference evidence="1 2" key="1">
    <citation type="submission" date="2024-04" db="EMBL/GenBank/DDBJ databases">
        <authorList>
            <person name="Fracassetti M."/>
        </authorList>
    </citation>
    <scope>NUCLEOTIDE SEQUENCE [LARGE SCALE GENOMIC DNA]</scope>
</reference>
<dbReference type="Proteomes" id="UP001497516">
    <property type="component" value="Chromosome 7"/>
</dbReference>
<dbReference type="AlphaFoldDB" id="A0AAV2FL65"/>
<protein>
    <recommendedName>
        <fullName evidence="3">Secreted protein</fullName>
    </recommendedName>
</protein>
<organism evidence="1 2">
    <name type="scientific">Linum trigynum</name>
    <dbReference type="NCBI Taxonomy" id="586398"/>
    <lineage>
        <taxon>Eukaryota</taxon>
        <taxon>Viridiplantae</taxon>
        <taxon>Streptophyta</taxon>
        <taxon>Embryophyta</taxon>
        <taxon>Tracheophyta</taxon>
        <taxon>Spermatophyta</taxon>
        <taxon>Magnoliopsida</taxon>
        <taxon>eudicotyledons</taxon>
        <taxon>Gunneridae</taxon>
        <taxon>Pentapetalae</taxon>
        <taxon>rosids</taxon>
        <taxon>fabids</taxon>
        <taxon>Malpighiales</taxon>
        <taxon>Linaceae</taxon>
        <taxon>Linum</taxon>
    </lineage>
</organism>
<proteinExistence type="predicted"/>
<name>A0AAV2FL65_9ROSI</name>
<evidence type="ECO:0000313" key="2">
    <source>
        <dbReference type="Proteomes" id="UP001497516"/>
    </source>
</evidence>
<evidence type="ECO:0008006" key="3">
    <source>
        <dbReference type="Google" id="ProtNLM"/>
    </source>
</evidence>
<evidence type="ECO:0000313" key="1">
    <source>
        <dbReference type="EMBL" id="CAL1398722.1"/>
    </source>
</evidence>
<sequence length="107" mass="12005">MDRFLGPLSTAACRTGIAGPGLQLLCVCVLAYRAASRFPINEATNPPFFQFPSFQLERKGQPPYRSNSTTKPNLTTNCNVTTVADEELCMVFVSRSRRHKYWCLTVK</sequence>
<accession>A0AAV2FL65</accession>